<dbReference type="Proteomes" id="UP000241193">
    <property type="component" value="Unassembled WGS sequence"/>
</dbReference>
<dbReference type="EMBL" id="PZKC01000002">
    <property type="protein sequence ID" value="PTD97571.1"/>
    <property type="molecule type" value="Genomic_DNA"/>
</dbReference>
<dbReference type="Pfam" id="PF04355">
    <property type="entry name" value="BamE"/>
    <property type="match status" value="1"/>
</dbReference>
<evidence type="ECO:0000256" key="3">
    <source>
        <dbReference type="SAM" id="SignalP"/>
    </source>
</evidence>
<protein>
    <recommendedName>
        <fullName evidence="4">Outer membrane protein assembly factor BamE domain-containing protein</fullName>
    </recommendedName>
</protein>
<reference evidence="5 6" key="2">
    <citation type="submission" date="2018-04" db="EMBL/GenBank/DDBJ databases">
        <title>Thauera lacus sp. nov., isolated from an saline lake in Inner Mongolia, China.</title>
        <authorList>
            <person name="Liang Q.-Y."/>
        </authorList>
    </citation>
    <scope>NUCLEOTIDE SEQUENCE [LARGE SCALE GENOMIC DNA]</scope>
    <source>
        <strain evidence="5 6">D20</strain>
    </source>
</reference>
<reference evidence="5 6" key="1">
    <citation type="submission" date="2018-03" db="EMBL/GenBank/DDBJ databases">
        <authorList>
            <person name="Keele B.F."/>
        </authorList>
    </citation>
    <scope>NUCLEOTIDE SEQUENCE [LARGE SCALE GENOMIC DNA]</scope>
    <source>
        <strain evidence="5 6">D20</strain>
    </source>
</reference>
<dbReference type="InterPro" id="IPR007450">
    <property type="entry name" value="BamE_dom"/>
</dbReference>
<evidence type="ECO:0000313" key="5">
    <source>
        <dbReference type="EMBL" id="PTD97571.1"/>
    </source>
</evidence>
<dbReference type="InterPro" id="IPR037873">
    <property type="entry name" value="BamE-like"/>
</dbReference>
<feature type="domain" description="Outer membrane protein assembly factor BamE" evidence="4">
    <location>
        <begin position="88"/>
        <end position="155"/>
    </location>
</feature>
<gene>
    <name evidence="5" type="ORF">C8261_02510</name>
</gene>
<accession>A0A2T4IIH9</accession>
<sequence>MKRLLALICAALSALGLAACEELDPYRALRPGSSTAEEVRARLGPPQREWPDAQEGTTTWEYSHQPEGAECYMLTFAADGVLIAVDQVLNEARFARIQPGMDEEAVSRLLGRPARNEFFALKQERVWSWRIERGSTIVEPTFFTVSFDTAGRVVATGRYTQPRP</sequence>
<dbReference type="Gene3D" id="3.30.1450.10">
    <property type="match status" value="1"/>
</dbReference>
<evidence type="ECO:0000313" key="6">
    <source>
        <dbReference type="Proteomes" id="UP000241193"/>
    </source>
</evidence>
<organism evidence="5 6">
    <name type="scientific">Pseudothauera lacus</name>
    <dbReference type="NCBI Taxonomy" id="2136175"/>
    <lineage>
        <taxon>Bacteria</taxon>
        <taxon>Pseudomonadati</taxon>
        <taxon>Pseudomonadota</taxon>
        <taxon>Betaproteobacteria</taxon>
        <taxon>Rhodocyclales</taxon>
        <taxon>Zoogloeaceae</taxon>
        <taxon>Pseudothauera</taxon>
    </lineage>
</organism>
<dbReference type="OrthoDB" id="5297256at2"/>
<keyword evidence="6" id="KW-1185">Reference proteome</keyword>
<proteinExistence type="predicted"/>
<feature type="chain" id="PRO_5015641817" description="Outer membrane protein assembly factor BamE domain-containing protein" evidence="3">
    <location>
        <begin position="19"/>
        <end position="164"/>
    </location>
</feature>
<feature type="signal peptide" evidence="3">
    <location>
        <begin position="1"/>
        <end position="18"/>
    </location>
</feature>
<dbReference type="RefSeq" id="WP_107492091.1">
    <property type="nucleotide sequence ID" value="NZ_PZKC01000002.1"/>
</dbReference>
<dbReference type="PROSITE" id="PS51257">
    <property type="entry name" value="PROKAR_LIPOPROTEIN"/>
    <property type="match status" value="1"/>
</dbReference>
<keyword evidence="2" id="KW-0472">Membrane</keyword>
<dbReference type="GO" id="GO:0019867">
    <property type="term" value="C:outer membrane"/>
    <property type="evidence" value="ECO:0007669"/>
    <property type="project" value="InterPro"/>
</dbReference>
<evidence type="ECO:0000256" key="1">
    <source>
        <dbReference type="ARBA" id="ARBA00022729"/>
    </source>
</evidence>
<evidence type="ECO:0000259" key="4">
    <source>
        <dbReference type="Pfam" id="PF04355"/>
    </source>
</evidence>
<name>A0A2T4IIH9_9RHOO</name>
<keyword evidence="1 3" id="KW-0732">Signal</keyword>
<dbReference type="AlphaFoldDB" id="A0A2T4IIH9"/>
<evidence type="ECO:0000256" key="2">
    <source>
        <dbReference type="ARBA" id="ARBA00023136"/>
    </source>
</evidence>
<comment type="caution">
    <text evidence="5">The sequence shown here is derived from an EMBL/GenBank/DDBJ whole genome shotgun (WGS) entry which is preliminary data.</text>
</comment>